<dbReference type="RefSeq" id="XP_070868565.1">
    <property type="nucleotide sequence ID" value="XM_071008250.1"/>
</dbReference>
<comment type="caution">
    <text evidence="2">The sequence shown here is derived from an EMBL/GenBank/DDBJ whole genome shotgun (WGS) entry which is preliminary data.</text>
</comment>
<proteinExistence type="predicted"/>
<feature type="region of interest" description="Disordered" evidence="1">
    <location>
        <begin position="62"/>
        <end position="183"/>
    </location>
</feature>
<keyword evidence="3" id="KW-1185">Reference proteome</keyword>
<dbReference type="Proteomes" id="UP001600064">
    <property type="component" value="Unassembled WGS sequence"/>
</dbReference>
<evidence type="ECO:0000313" key="3">
    <source>
        <dbReference type="Proteomes" id="UP001600064"/>
    </source>
</evidence>
<accession>A0ABR4DJ34</accession>
<dbReference type="GeneID" id="98122894"/>
<feature type="compositionally biased region" description="Basic and acidic residues" evidence="1">
    <location>
        <begin position="117"/>
        <end position="126"/>
    </location>
</feature>
<feature type="region of interest" description="Disordered" evidence="1">
    <location>
        <begin position="38"/>
        <end position="57"/>
    </location>
</feature>
<feature type="compositionally biased region" description="Basic and acidic residues" evidence="1">
    <location>
        <begin position="135"/>
        <end position="147"/>
    </location>
</feature>
<sequence>MMPQGTLETPSKRRHRRQSSPEKDAARAFLTTAWNFKGDGFRFGASSGDRFSHPKEKDEFIQSWLQSTQARRSSLQEPSYRKDDLRLAGQHRGRTQPEEKRKRPWSLSEQPSPDPATAERVEDRFEKRARHKTRDTKYDYKAQDSTRRLSNAKKQKRKAGKPAPGKQAGMVSHDPGRGRVWVC</sequence>
<dbReference type="EMBL" id="JAZGUE010000002">
    <property type="protein sequence ID" value="KAL2269841.1"/>
    <property type="molecule type" value="Genomic_DNA"/>
</dbReference>
<reference evidence="2 3" key="1">
    <citation type="journal article" date="2024" name="Commun. Biol.">
        <title>Comparative genomic analysis of thermophilic fungi reveals convergent evolutionary adaptations and gene losses.</title>
        <authorList>
            <person name="Steindorff A.S."/>
            <person name="Aguilar-Pontes M.V."/>
            <person name="Robinson A.J."/>
            <person name="Andreopoulos B."/>
            <person name="LaButti K."/>
            <person name="Kuo A."/>
            <person name="Mondo S."/>
            <person name="Riley R."/>
            <person name="Otillar R."/>
            <person name="Haridas S."/>
            <person name="Lipzen A."/>
            <person name="Grimwood J."/>
            <person name="Schmutz J."/>
            <person name="Clum A."/>
            <person name="Reid I.D."/>
            <person name="Moisan M.C."/>
            <person name="Butler G."/>
            <person name="Nguyen T.T.M."/>
            <person name="Dewar K."/>
            <person name="Conant G."/>
            <person name="Drula E."/>
            <person name="Henrissat B."/>
            <person name="Hansel C."/>
            <person name="Singer S."/>
            <person name="Hutchinson M.I."/>
            <person name="de Vries R.P."/>
            <person name="Natvig D.O."/>
            <person name="Powell A.J."/>
            <person name="Tsang A."/>
            <person name="Grigoriev I.V."/>
        </authorList>
    </citation>
    <scope>NUCLEOTIDE SEQUENCE [LARGE SCALE GENOMIC DNA]</scope>
    <source>
        <strain evidence="2 3">ATCC 22073</strain>
    </source>
</reference>
<gene>
    <name evidence="2" type="ORF">VTJ83DRAFT_2025</name>
</gene>
<feature type="compositionally biased region" description="Basic residues" evidence="1">
    <location>
        <begin position="150"/>
        <end position="160"/>
    </location>
</feature>
<feature type="compositionally biased region" description="Polar residues" evidence="1">
    <location>
        <begin position="63"/>
        <end position="77"/>
    </location>
</feature>
<evidence type="ECO:0000313" key="2">
    <source>
        <dbReference type="EMBL" id="KAL2269841.1"/>
    </source>
</evidence>
<organism evidence="2 3">
    <name type="scientific">Remersonia thermophila</name>
    <dbReference type="NCBI Taxonomy" id="72144"/>
    <lineage>
        <taxon>Eukaryota</taxon>
        <taxon>Fungi</taxon>
        <taxon>Dikarya</taxon>
        <taxon>Ascomycota</taxon>
        <taxon>Pezizomycotina</taxon>
        <taxon>Sordariomycetes</taxon>
        <taxon>Sordariomycetidae</taxon>
        <taxon>Sordariales</taxon>
        <taxon>Sordariales incertae sedis</taxon>
        <taxon>Remersonia</taxon>
    </lineage>
</organism>
<name>A0ABR4DJ34_9PEZI</name>
<feature type="region of interest" description="Disordered" evidence="1">
    <location>
        <begin position="1"/>
        <end position="26"/>
    </location>
</feature>
<protein>
    <submittedName>
        <fullName evidence="2">Uncharacterized protein</fullName>
    </submittedName>
</protein>
<evidence type="ECO:0000256" key="1">
    <source>
        <dbReference type="SAM" id="MobiDB-lite"/>
    </source>
</evidence>